<dbReference type="Pfam" id="PF13041">
    <property type="entry name" value="PPR_2"/>
    <property type="match status" value="2"/>
</dbReference>
<dbReference type="PANTHER" id="PTHR47942:SF50">
    <property type="entry name" value="OS03G0284900 PROTEIN"/>
    <property type="match status" value="1"/>
</dbReference>
<dbReference type="InParanoid" id="A0A2R6P9N7"/>
<sequence length="613" mass="68775">MVGILGSSSTISITSYGYSCQNHCSSYVPYCAYLSSDIKSNRWCARSYGLKMLSMSKLGNTLFGFSKVDFPQKGLVLGSIESNNSSIGPQKVASVEFGSVCEEENKVIRKEMEIVDVNQLEQKLPPWGNSSLQRDLDFVPSGTNQSSIVSKRTATRDESRLYFLEERNEEVLSERVLRLSRSNKIRSAMELYRSMEYSGLQLSLHACNSLISCLLRKGLLDDALRIFESMRTSENITGHTYSLVLKGIANVRDCDAALNMFEEFERKGNVGKDFDAVVYNTMISVCGKVNNWVPTVRIWRSMKNNGLTGTAVTYRLLVCVFVRCGQNELAIDAYHEMLQNGLSPDEDVMQAIIGACSKEGEWDLARSVFESMLSRGMKPSLVTCNALINALGKVGKVKLAFGTYSSMKSLGHAPDSYTWNALLGALYRANRHADALRLFESIKKEQSCQLTLHLYNTYLMSCQRLGFWGKALQLLWQMEEASGLPVPTASYNLVIGACEVARKPKIALQVYERMVHQKCVPDTFTLLSLIRSCVWGSLWHEVEEILNQVSPDASLYNAAIQGMCLRGRIDLAKKLYTKMRESSLKPDGKTRALILQSLPRKSIRLKKRYHHHG</sequence>
<feature type="repeat" description="PPR" evidence="2">
    <location>
        <begin position="275"/>
        <end position="309"/>
    </location>
</feature>
<organism evidence="3 4">
    <name type="scientific">Actinidia chinensis var. chinensis</name>
    <name type="common">Chinese soft-hair kiwi</name>
    <dbReference type="NCBI Taxonomy" id="1590841"/>
    <lineage>
        <taxon>Eukaryota</taxon>
        <taxon>Viridiplantae</taxon>
        <taxon>Streptophyta</taxon>
        <taxon>Embryophyta</taxon>
        <taxon>Tracheophyta</taxon>
        <taxon>Spermatophyta</taxon>
        <taxon>Magnoliopsida</taxon>
        <taxon>eudicotyledons</taxon>
        <taxon>Gunneridae</taxon>
        <taxon>Pentapetalae</taxon>
        <taxon>asterids</taxon>
        <taxon>Ericales</taxon>
        <taxon>Actinidiaceae</taxon>
        <taxon>Actinidia</taxon>
    </lineage>
</organism>
<dbReference type="NCBIfam" id="TIGR00756">
    <property type="entry name" value="PPR"/>
    <property type="match status" value="8"/>
</dbReference>
<dbReference type="EMBL" id="NKQK01000027">
    <property type="protein sequence ID" value="PSR87706.1"/>
    <property type="molecule type" value="Genomic_DNA"/>
</dbReference>
<dbReference type="PROSITE" id="PS51375">
    <property type="entry name" value="PPR"/>
    <property type="match status" value="8"/>
</dbReference>
<feature type="repeat" description="PPR" evidence="2">
    <location>
        <begin position="487"/>
        <end position="521"/>
    </location>
</feature>
<dbReference type="OMA" id="ARIHPWS"/>
<feature type="repeat" description="PPR" evidence="2">
    <location>
        <begin position="345"/>
        <end position="379"/>
    </location>
</feature>
<dbReference type="AlphaFoldDB" id="A0A2R6P9N7"/>
<protein>
    <submittedName>
        <fullName evidence="3">Pentatricopeptide repeat-containing protein</fullName>
    </submittedName>
</protein>
<feature type="repeat" description="PPR" evidence="2">
    <location>
        <begin position="552"/>
        <end position="586"/>
    </location>
</feature>
<reference evidence="3 4" key="1">
    <citation type="submission" date="2017-07" db="EMBL/GenBank/DDBJ databases">
        <title>An improved, manually edited Actinidia chinensis var. chinensis (kiwifruit) genome highlights the challenges associated with draft genomes and gene prediction in plants.</title>
        <authorList>
            <person name="Pilkington S."/>
            <person name="Crowhurst R."/>
            <person name="Hilario E."/>
            <person name="Nardozza S."/>
            <person name="Fraser L."/>
            <person name="Peng Y."/>
            <person name="Gunaseelan K."/>
            <person name="Simpson R."/>
            <person name="Tahir J."/>
            <person name="Deroles S."/>
            <person name="Templeton K."/>
            <person name="Luo Z."/>
            <person name="Davy M."/>
            <person name="Cheng C."/>
            <person name="Mcneilage M."/>
            <person name="Scaglione D."/>
            <person name="Liu Y."/>
            <person name="Zhang Q."/>
            <person name="Datson P."/>
            <person name="De Silva N."/>
            <person name="Gardiner S."/>
            <person name="Bassett H."/>
            <person name="Chagne D."/>
            <person name="Mccallum J."/>
            <person name="Dzierzon H."/>
            <person name="Deng C."/>
            <person name="Wang Y.-Y."/>
            <person name="Barron N."/>
            <person name="Manako K."/>
            <person name="Bowen J."/>
            <person name="Foster T."/>
            <person name="Erridge Z."/>
            <person name="Tiffin H."/>
            <person name="Waite C."/>
            <person name="Davies K."/>
            <person name="Grierson E."/>
            <person name="Laing W."/>
            <person name="Kirk R."/>
            <person name="Chen X."/>
            <person name="Wood M."/>
            <person name="Montefiori M."/>
            <person name="Brummell D."/>
            <person name="Schwinn K."/>
            <person name="Catanach A."/>
            <person name="Fullerton C."/>
            <person name="Li D."/>
            <person name="Meiyalaghan S."/>
            <person name="Nieuwenhuizen N."/>
            <person name="Read N."/>
            <person name="Prakash R."/>
            <person name="Hunter D."/>
            <person name="Zhang H."/>
            <person name="Mckenzie M."/>
            <person name="Knabel M."/>
            <person name="Harris A."/>
            <person name="Allan A."/>
            <person name="Chen A."/>
            <person name="Janssen B."/>
            <person name="Plunkett B."/>
            <person name="Dwamena C."/>
            <person name="Voogd C."/>
            <person name="Leif D."/>
            <person name="Lafferty D."/>
            <person name="Souleyre E."/>
            <person name="Varkonyi-Gasic E."/>
            <person name="Gambi F."/>
            <person name="Hanley J."/>
            <person name="Yao J.-L."/>
            <person name="Cheung J."/>
            <person name="David K."/>
            <person name="Warren B."/>
            <person name="Marsh K."/>
            <person name="Snowden K."/>
            <person name="Lin-Wang K."/>
            <person name="Brian L."/>
            <person name="Martinez-Sanchez M."/>
            <person name="Wang M."/>
            <person name="Ileperuma N."/>
            <person name="Macnee N."/>
            <person name="Campin R."/>
            <person name="Mcatee P."/>
            <person name="Drummond R."/>
            <person name="Espley R."/>
            <person name="Ireland H."/>
            <person name="Wu R."/>
            <person name="Atkinson R."/>
            <person name="Karunairetnam S."/>
            <person name="Bulley S."/>
            <person name="Chunkath S."/>
            <person name="Hanley Z."/>
            <person name="Storey R."/>
            <person name="Thrimawithana A."/>
            <person name="Thomson S."/>
            <person name="David C."/>
            <person name="Testolin R."/>
        </authorList>
    </citation>
    <scope>NUCLEOTIDE SEQUENCE [LARGE SCALE GENOMIC DNA]</scope>
    <source>
        <strain evidence="4">cv. Red5</strain>
        <tissue evidence="3">Young leaf</tissue>
    </source>
</reference>
<feature type="repeat" description="PPR" evidence="2">
    <location>
        <begin position="310"/>
        <end position="344"/>
    </location>
</feature>
<feature type="repeat" description="PPR" evidence="2">
    <location>
        <begin position="415"/>
        <end position="445"/>
    </location>
</feature>
<dbReference type="Gramene" id="PSR87706">
    <property type="protein sequence ID" value="PSR87706"/>
    <property type="gene ID" value="CEY00_Acc30752"/>
</dbReference>
<evidence type="ECO:0000256" key="1">
    <source>
        <dbReference type="ARBA" id="ARBA00022737"/>
    </source>
</evidence>
<evidence type="ECO:0000256" key="2">
    <source>
        <dbReference type="PROSITE-ProRule" id="PRU00708"/>
    </source>
</evidence>
<evidence type="ECO:0000313" key="3">
    <source>
        <dbReference type="EMBL" id="PSR87706.1"/>
    </source>
</evidence>
<dbReference type="Gene3D" id="1.25.40.10">
    <property type="entry name" value="Tetratricopeptide repeat domain"/>
    <property type="match status" value="5"/>
</dbReference>
<dbReference type="PANTHER" id="PTHR47942">
    <property type="entry name" value="TETRATRICOPEPTIDE REPEAT (TPR)-LIKE SUPERFAMILY PROTEIN-RELATED"/>
    <property type="match status" value="1"/>
</dbReference>
<dbReference type="Pfam" id="PF13812">
    <property type="entry name" value="PPR_3"/>
    <property type="match status" value="2"/>
</dbReference>
<gene>
    <name evidence="3" type="ORF">CEY00_Acc30752</name>
</gene>
<keyword evidence="1" id="KW-0677">Repeat</keyword>
<dbReference type="Proteomes" id="UP000241394">
    <property type="component" value="Chromosome LG27"/>
</dbReference>
<reference evidence="4" key="2">
    <citation type="journal article" date="2018" name="BMC Genomics">
        <title>A manually annotated Actinidia chinensis var. chinensis (kiwifruit) genome highlights the challenges associated with draft genomes and gene prediction in plants.</title>
        <authorList>
            <person name="Pilkington S.M."/>
            <person name="Crowhurst R."/>
            <person name="Hilario E."/>
            <person name="Nardozza S."/>
            <person name="Fraser L."/>
            <person name="Peng Y."/>
            <person name="Gunaseelan K."/>
            <person name="Simpson R."/>
            <person name="Tahir J."/>
            <person name="Deroles S.C."/>
            <person name="Templeton K."/>
            <person name="Luo Z."/>
            <person name="Davy M."/>
            <person name="Cheng C."/>
            <person name="McNeilage M."/>
            <person name="Scaglione D."/>
            <person name="Liu Y."/>
            <person name="Zhang Q."/>
            <person name="Datson P."/>
            <person name="De Silva N."/>
            <person name="Gardiner S.E."/>
            <person name="Bassett H."/>
            <person name="Chagne D."/>
            <person name="McCallum J."/>
            <person name="Dzierzon H."/>
            <person name="Deng C."/>
            <person name="Wang Y.Y."/>
            <person name="Barron L."/>
            <person name="Manako K."/>
            <person name="Bowen J."/>
            <person name="Foster T.M."/>
            <person name="Erridge Z.A."/>
            <person name="Tiffin H."/>
            <person name="Waite C.N."/>
            <person name="Davies K.M."/>
            <person name="Grierson E.P."/>
            <person name="Laing W.A."/>
            <person name="Kirk R."/>
            <person name="Chen X."/>
            <person name="Wood M."/>
            <person name="Montefiori M."/>
            <person name="Brummell D.A."/>
            <person name="Schwinn K.E."/>
            <person name="Catanach A."/>
            <person name="Fullerton C."/>
            <person name="Li D."/>
            <person name="Meiyalaghan S."/>
            <person name="Nieuwenhuizen N."/>
            <person name="Read N."/>
            <person name="Prakash R."/>
            <person name="Hunter D."/>
            <person name="Zhang H."/>
            <person name="McKenzie M."/>
            <person name="Knabel M."/>
            <person name="Harris A."/>
            <person name="Allan A.C."/>
            <person name="Gleave A."/>
            <person name="Chen A."/>
            <person name="Janssen B.J."/>
            <person name="Plunkett B."/>
            <person name="Ampomah-Dwamena C."/>
            <person name="Voogd C."/>
            <person name="Leif D."/>
            <person name="Lafferty D."/>
            <person name="Souleyre E.J.F."/>
            <person name="Varkonyi-Gasic E."/>
            <person name="Gambi F."/>
            <person name="Hanley J."/>
            <person name="Yao J.L."/>
            <person name="Cheung J."/>
            <person name="David K.M."/>
            <person name="Warren B."/>
            <person name="Marsh K."/>
            <person name="Snowden K.C."/>
            <person name="Lin-Wang K."/>
            <person name="Brian L."/>
            <person name="Martinez-Sanchez M."/>
            <person name="Wang M."/>
            <person name="Ileperuma N."/>
            <person name="Macnee N."/>
            <person name="Campin R."/>
            <person name="McAtee P."/>
            <person name="Drummond R.S.M."/>
            <person name="Espley R.V."/>
            <person name="Ireland H.S."/>
            <person name="Wu R."/>
            <person name="Atkinson R.G."/>
            <person name="Karunairetnam S."/>
            <person name="Bulley S."/>
            <person name="Chunkath S."/>
            <person name="Hanley Z."/>
            <person name="Storey R."/>
            <person name="Thrimawithana A.H."/>
            <person name="Thomson S."/>
            <person name="David C."/>
            <person name="Testolin R."/>
            <person name="Huang H."/>
            <person name="Hellens R.P."/>
            <person name="Schaffer R.J."/>
        </authorList>
    </citation>
    <scope>NUCLEOTIDE SEQUENCE [LARGE SCALE GENOMIC DNA]</scope>
    <source>
        <strain evidence="4">cv. Red5</strain>
    </source>
</reference>
<comment type="caution">
    <text evidence="3">The sequence shown here is derived from an EMBL/GenBank/DDBJ whole genome shotgun (WGS) entry which is preliminary data.</text>
</comment>
<dbReference type="Pfam" id="PF01535">
    <property type="entry name" value="PPR"/>
    <property type="match status" value="3"/>
</dbReference>
<dbReference type="OrthoDB" id="185373at2759"/>
<dbReference type="FunCoup" id="A0A2R6P9N7">
    <property type="interactions" value="2920"/>
</dbReference>
<dbReference type="InterPro" id="IPR002885">
    <property type="entry name" value="PPR_rpt"/>
</dbReference>
<accession>A0A2R6P9N7</accession>
<proteinExistence type="predicted"/>
<dbReference type="STRING" id="1590841.A0A2R6P9N7"/>
<evidence type="ECO:0000313" key="4">
    <source>
        <dbReference type="Proteomes" id="UP000241394"/>
    </source>
</evidence>
<name>A0A2R6P9N7_ACTCC</name>
<keyword evidence="4" id="KW-1185">Reference proteome</keyword>
<feature type="repeat" description="PPR" evidence="2">
    <location>
        <begin position="380"/>
        <end position="414"/>
    </location>
</feature>
<dbReference type="InterPro" id="IPR051222">
    <property type="entry name" value="PPR/CCM1_RNA-binding"/>
</dbReference>
<feature type="repeat" description="PPR" evidence="2">
    <location>
        <begin position="203"/>
        <end position="233"/>
    </location>
</feature>
<dbReference type="InterPro" id="IPR011990">
    <property type="entry name" value="TPR-like_helical_dom_sf"/>
</dbReference>